<dbReference type="Proteomes" id="UP000215005">
    <property type="component" value="Chromosome"/>
</dbReference>
<sequence length="356" mass="38182">MSTDPSRSHCVVALLADIPTTGHLGDAQAERFTLKGDDLAARSAGFLDFSARHLAAGRKVIALYPQWHSEEAERAVQFARLSLGTDHIAGIDVDIAPLALSLMADQLAYLAPYLPSGLVASLVDELPQHMLSGGWMKSVSGLSTIPITLKQHVGSYLPTTTFLAFCTPVKRVGRVKDDNPAPNIPQRPMEPVQILVSAPEKVEHSDFNDQFIPSLGCQMAGGLPEQPLGWKYWGTTKYVEFVAFSAHPQALTHPVKSIRATPCLWCREPISAGVICRFCRGANQLPAGRPPKQGADVPAPPAKTTGEHIRPSWVAQQSSSADGRTQRPPARQGNTGTGPQSQSTDPADSTPPAPRS</sequence>
<accession>A0A223SA71</accession>
<evidence type="ECO:0000256" key="1">
    <source>
        <dbReference type="SAM" id="MobiDB-lite"/>
    </source>
</evidence>
<gene>
    <name evidence="2" type="ORF">CDO52_21445</name>
</gene>
<feature type="compositionally biased region" description="Polar residues" evidence="1">
    <location>
        <begin position="314"/>
        <end position="323"/>
    </location>
</feature>
<dbReference type="OrthoDB" id="4281577at2"/>
<reference evidence="2 3" key="1">
    <citation type="submission" date="2017-08" db="EMBL/GenBank/DDBJ databases">
        <title>The complete genome sequence of Nocardiopsis gilva YIM 90087.</title>
        <authorList>
            <person name="Yin M."/>
            <person name="Tang S."/>
        </authorList>
    </citation>
    <scope>NUCLEOTIDE SEQUENCE [LARGE SCALE GENOMIC DNA]</scope>
    <source>
        <strain evidence="2 3">YIM 90087</strain>
    </source>
</reference>
<feature type="compositionally biased region" description="Polar residues" evidence="1">
    <location>
        <begin position="332"/>
        <end position="347"/>
    </location>
</feature>
<organism evidence="2 3">
    <name type="scientific">Nocardiopsis gilva YIM 90087</name>
    <dbReference type="NCBI Taxonomy" id="1235441"/>
    <lineage>
        <taxon>Bacteria</taxon>
        <taxon>Bacillati</taxon>
        <taxon>Actinomycetota</taxon>
        <taxon>Actinomycetes</taxon>
        <taxon>Streptosporangiales</taxon>
        <taxon>Nocardiopsidaceae</taxon>
        <taxon>Nocardiopsis</taxon>
    </lineage>
</organism>
<proteinExistence type="predicted"/>
<evidence type="ECO:0000313" key="3">
    <source>
        <dbReference type="Proteomes" id="UP000215005"/>
    </source>
</evidence>
<evidence type="ECO:0000313" key="2">
    <source>
        <dbReference type="EMBL" id="ASU85018.1"/>
    </source>
</evidence>
<dbReference type="AlphaFoldDB" id="A0A223SA71"/>
<dbReference type="RefSeq" id="WP_017619785.1">
    <property type="nucleotide sequence ID" value="NZ_ANBG01000267.1"/>
</dbReference>
<protein>
    <submittedName>
        <fullName evidence="2">Uncharacterized protein</fullName>
    </submittedName>
</protein>
<dbReference type="EMBL" id="CP022753">
    <property type="protein sequence ID" value="ASU85018.1"/>
    <property type="molecule type" value="Genomic_DNA"/>
</dbReference>
<keyword evidence="3" id="KW-1185">Reference proteome</keyword>
<name>A0A223SA71_9ACTN</name>
<feature type="region of interest" description="Disordered" evidence="1">
    <location>
        <begin position="286"/>
        <end position="356"/>
    </location>
</feature>
<dbReference type="KEGG" id="ngv:CDO52_21445"/>